<dbReference type="Proteomes" id="UP001501585">
    <property type="component" value="Unassembled WGS sequence"/>
</dbReference>
<dbReference type="EMBL" id="BAAAPC010000002">
    <property type="protein sequence ID" value="GAA1983822.1"/>
    <property type="molecule type" value="Genomic_DNA"/>
</dbReference>
<reference evidence="4 5" key="1">
    <citation type="journal article" date="2019" name="Int. J. Syst. Evol. Microbiol.">
        <title>The Global Catalogue of Microorganisms (GCM) 10K type strain sequencing project: providing services to taxonomists for standard genome sequencing and annotation.</title>
        <authorList>
            <consortium name="The Broad Institute Genomics Platform"/>
            <consortium name="The Broad Institute Genome Sequencing Center for Infectious Disease"/>
            <person name="Wu L."/>
            <person name="Ma J."/>
        </authorList>
    </citation>
    <scope>NUCLEOTIDE SEQUENCE [LARGE SCALE GENOMIC DNA]</scope>
    <source>
        <strain evidence="4 5">JCM 15313</strain>
    </source>
</reference>
<keyword evidence="4" id="KW-0808">Transferase</keyword>
<evidence type="ECO:0000259" key="3">
    <source>
        <dbReference type="Pfam" id="PF14417"/>
    </source>
</evidence>
<dbReference type="PANTHER" id="PTHR35526">
    <property type="entry name" value="ANTI-SIGMA-F FACTOR RSBW-RELATED"/>
    <property type="match status" value="1"/>
</dbReference>
<dbReference type="InterPro" id="IPR050267">
    <property type="entry name" value="Anti-sigma-factor_SerPK"/>
</dbReference>
<dbReference type="InterPro" id="IPR047718">
    <property type="entry name" value="RsbA-like_anti_sig"/>
</dbReference>
<dbReference type="Pfam" id="PF14417">
    <property type="entry name" value="MEDS"/>
    <property type="match status" value="1"/>
</dbReference>
<dbReference type="Pfam" id="PF13581">
    <property type="entry name" value="HATPase_c_2"/>
    <property type="match status" value="1"/>
</dbReference>
<keyword evidence="5" id="KW-1185">Reference proteome</keyword>
<proteinExistence type="predicted"/>
<dbReference type="Gene3D" id="3.30.565.10">
    <property type="entry name" value="Histidine kinase-like ATPase, C-terminal domain"/>
    <property type="match status" value="1"/>
</dbReference>
<evidence type="ECO:0000259" key="2">
    <source>
        <dbReference type="Pfam" id="PF13581"/>
    </source>
</evidence>
<feature type="domain" description="MEDS" evidence="3">
    <location>
        <begin position="17"/>
        <end position="159"/>
    </location>
</feature>
<dbReference type="InterPro" id="IPR003594">
    <property type="entry name" value="HATPase_dom"/>
</dbReference>
<protein>
    <submittedName>
        <fullName evidence="4">Sensor histidine kinase</fullName>
    </submittedName>
</protein>
<dbReference type="RefSeq" id="WP_344160057.1">
    <property type="nucleotide sequence ID" value="NZ_BAAAPC010000002.1"/>
</dbReference>
<dbReference type="InterPro" id="IPR025847">
    <property type="entry name" value="MEDS_domain"/>
</dbReference>
<dbReference type="SUPFAM" id="SSF55874">
    <property type="entry name" value="ATPase domain of HSP90 chaperone/DNA topoisomerase II/histidine kinase"/>
    <property type="match status" value="1"/>
</dbReference>
<sequence length="314" mass="34061">MTSRAESATAGSGGFEHHGVFFDSGRDLCEAVVPVLRTALAASEHVVVAVSERLRDDIRCTLDAAESATVRFADRTALYDAPGRTVAALHRLARAEPRRVTVVGEPVLPPHDPMELREWHRLDAALMTALSDVRMRLLCLHDNRTTPADVLASARSTHPVLLTHSGSRANPDYRPTPLVPDAAHALPPPACETRRLDIHADLPSLRDEVHDLASETGLPGSRVGDLVVAVNELSANVLEHGAGKGTITMWTSAGRMVCEVFDECGDLTDPLSGYHPADPLSPRGYGLWITRQVCDFMEISGGSRGTLVRMYFRL</sequence>
<dbReference type="CDD" id="cd16936">
    <property type="entry name" value="HATPase_RsbW-like"/>
    <property type="match status" value="1"/>
</dbReference>
<dbReference type="GO" id="GO:0016301">
    <property type="term" value="F:kinase activity"/>
    <property type="evidence" value="ECO:0007669"/>
    <property type="project" value="UniProtKB-KW"/>
</dbReference>
<gene>
    <name evidence="4" type="ORF">GCM10009799_06530</name>
</gene>
<accession>A0ABN2SBG7</accession>
<evidence type="ECO:0000313" key="5">
    <source>
        <dbReference type="Proteomes" id="UP001501585"/>
    </source>
</evidence>
<dbReference type="PANTHER" id="PTHR35526:SF3">
    <property type="entry name" value="ANTI-SIGMA-F FACTOR RSBW"/>
    <property type="match status" value="1"/>
</dbReference>
<name>A0ABN2SBG7_9ACTN</name>
<keyword evidence="4" id="KW-0418">Kinase</keyword>
<keyword evidence="1" id="KW-0723">Serine/threonine-protein kinase</keyword>
<comment type="caution">
    <text evidence="4">The sequence shown here is derived from an EMBL/GenBank/DDBJ whole genome shotgun (WGS) entry which is preliminary data.</text>
</comment>
<evidence type="ECO:0000256" key="1">
    <source>
        <dbReference type="ARBA" id="ARBA00022527"/>
    </source>
</evidence>
<organism evidence="4 5">
    <name type="scientific">Nocardiopsis rhodophaea</name>
    <dbReference type="NCBI Taxonomy" id="280238"/>
    <lineage>
        <taxon>Bacteria</taxon>
        <taxon>Bacillati</taxon>
        <taxon>Actinomycetota</taxon>
        <taxon>Actinomycetes</taxon>
        <taxon>Streptosporangiales</taxon>
        <taxon>Nocardiopsidaceae</taxon>
        <taxon>Nocardiopsis</taxon>
    </lineage>
</organism>
<evidence type="ECO:0000313" key="4">
    <source>
        <dbReference type="EMBL" id="GAA1983822.1"/>
    </source>
</evidence>
<feature type="domain" description="Histidine kinase/HSP90-like ATPase" evidence="2">
    <location>
        <begin position="201"/>
        <end position="311"/>
    </location>
</feature>
<dbReference type="InterPro" id="IPR036890">
    <property type="entry name" value="HATPase_C_sf"/>
</dbReference>
<dbReference type="NCBIfam" id="NF041045">
    <property type="entry name" value="RsbA_anti_sig"/>
    <property type="match status" value="1"/>
</dbReference>